<gene>
    <name evidence="13" type="ORF">MNKW57_22360</name>
</gene>
<evidence type="ECO:0000256" key="4">
    <source>
        <dbReference type="ARBA" id="ARBA00022475"/>
    </source>
</evidence>
<keyword evidence="6 12" id="KW-1133">Transmembrane helix</keyword>
<comment type="subcellular location">
    <subcellularLocation>
        <location evidence="1">Cell membrane</location>
        <topology evidence="1">Multi-pass membrane protein</topology>
    </subcellularLocation>
</comment>
<dbReference type="Gene3D" id="1.20.1730.10">
    <property type="entry name" value="Sodium/glucose cotransporter"/>
    <property type="match status" value="1"/>
</dbReference>
<feature type="transmembrane region" description="Helical" evidence="12">
    <location>
        <begin position="129"/>
        <end position="152"/>
    </location>
</feature>
<comment type="similarity">
    <text evidence="2 11">Belongs to the sodium:solute symporter (SSF) (TC 2.A.21) family.</text>
</comment>
<feature type="transmembrane region" description="Helical" evidence="12">
    <location>
        <begin position="403"/>
        <end position="423"/>
    </location>
</feature>
<feature type="transmembrane region" description="Helical" evidence="12">
    <location>
        <begin position="6"/>
        <end position="26"/>
    </location>
</feature>
<evidence type="ECO:0000256" key="12">
    <source>
        <dbReference type="SAM" id="Phobius"/>
    </source>
</evidence>
<dbReference type="PROSITE" id="PS50283">
    <property type="entry name" value="NA_SOLUT_SYMP_3"/>
    <property type="match status" value="1"/>
</dbReference>
<feature type="transmembrane region" description="Helical" evidence="12">
    <location>
        <begin position="158"/>
        <end position="176"/>
    </location>
</feature>
<evidence type="ECO:0000313" key="14">
    <source>
        <dbReference type="Proteomes" id="UP001224392"/>
    </source>
</evidence>
<feature type="transmembrane region" description="Helical" evidence="12">
    <location>
        <begin position="188"/>
        <end position="207"/>
    </location>
</feature>
<evidence type="ECO:0000256" key="10">
    <source>
        <dbReference type="ARBA" id="ARBA00023201"/>
    </source>
</evidence>
<dbReference type="InterPro" id="IPR001734">
    <property type="entry name" value="Na/solute_symporter"/>
</dbReference>
<feature type="transmembrane region" description="Helical" evidence="12">
    <location>
        <begin position="497"/>
        <end position="516"/>
    </location>
</feature>
<evidence type="ECO:0000256" key="9">
    <source>
        <dbReference type="ARBA" id="ARBA00023136"/>
    </source>
</evidence>
<keyword evidence="10" id="KW-0739">Sodium transport</keyword>
<dbReference type="Proteomes" id="UP001224392">
    <property type="component" value="Unassembled WGS sequence"/>
</dbReference>
<feature type="transmembrane region" description="Helical" evidence="12">
    <location>
        <begin position="286"/>
        <end position="311"/>
    </location>
</feature>
<dbReference type="Pfam" id="PF00474">
    <property type="entry name" value="SSF"/>
    <property type="match status" value="1"/>
</dbReference>
<keyword evidence="4" id="KW-1003">Cell membrane</keyword>
<feature type="transmembrane region" description="Helical" evidence="12">
    <location>
        <begin position="347"/>
        <end position="365"/>
    </location>
</feature>
<dbReference type="EMBL" id="BSYJ01000004">
    <property type="protein sequence ID" value="GMG87915.1"/>
    <property type="molecule type" value="Genomic_DNA"/>
</dbReference>
<keyword evidence="14" id="KW-1185">Reference proteome</keyword>
<organism evidence="13 14">
    <name type="scientific">Biformimicrobium ophioploci</name>
    <dbReference type="NCBI Taxonomy" id="3036711"/>
    <lineage>
        <taxon>Bacteria</taxon>
        <taxon>Pseudomonadati</taxon>
        <taxon>Pseudomonadota</taxon>
        <taxon>Gammaproteobacteria</taxon>
        <taxon>Cellvibrionales</taxon>
        <taxon>Microbulbiferaceae</taxon>
        <taxon>Biformimicrobium</taxon>
    </lineage>
</organism>
<proteinExistence type="inferred from homology"/>
<comment type="caution">
    <text evidence="13">The sequence shown here is derived from an EMBL/GenBank/DDBJ whole genome shotgun (WGS) entry which is preliminary data.</text>
</comment>
<keyword evidence="9 12" id="KW-0472">Membrane</keyword>
<evidence type="ECO:0000256" key="8">
    <source>
        <dbReference type="ARBA" id="ARBA00023065"/>
    </source>
</evidence>
<evidence type="ECO:0000313" key="13">
    <source>
        <dbReference type="EMBL" id="GMG87915.1"/>
    </source>
</evidence>
<evidence type="ECO:0000256" key="11">
    <source>
        <dbReference type="RuleBase" id="RU362091"/>
    </source>
</evidence>
<dbReference type="InterPro" id="IPR038377">
    <property type="entry name" value="Na/Glc_symporter_sf"/>
</dbReference>
<feature type="transmembrane region" description="Helical" evidence="12">
    <location>
        <begin position="38"/>
        <end position="56"/>
    </location>
</feature>
<reference evidence="13 14" key="1">
    <citation type="submission" date="2023-04" db="EMBL/GenBank/DDBJ databases">
        <title>Marinobulbifer ophiurae gen. nov., sp. Nov., isolate from tissue of brittle star Ophioplocus japonicus.</title>
        <authorList>
            <person name="Kawano K."/>
            <person name="Sawayama S."/>
            <person name="Nakagawa S."/>
        </authorList>
    </citation>
    <scope>NUCLEOTIDE SEQUENCE [LARGE SCALE GENOMIC DNA]</scope>
    <source>
        <strain evidence="13 14">NKW57</strain>
    </source>
</reference>
<evidence type="ECO:0000256" key="7">
    <source>
        <dbReference type="ARBA" id="ARBA00023053"/>
    </source>
</evidence>
<dbReference type="CDD" id="cd11493">
    <property type="entry name" value="SLC5sbd_NIS-like_u1"/>
    <property type="match status" value="1"/>
</dbReference>
<feature type="transmembrane region" description="Helical" evidence="12">
    <location>
        <begin position="429"/>
        <end position="452"/>
    </location>
</feature>
<evidence type="ECO:0000256" key="6">
    <source>
        <dbReference type="ARBA" id="ARBA00022989"/>
    </source>
</evidence>
<keyword evidence="7" id="KW-0915">Sodium</keyword>
<feature type="transmembrane region" description="Helical" evidence="12">
    <location>
        <begin position="459"/>
        <end position="477"/>
    </location>
</feature>
<feature type="transmembrane region" description="Helical" evidence="12">
    <location>
        <begin position="246"/>
        <end position="265"/>
    </location>
</feature>
<dbReference type="RefSeq" id="WP_285764528.1">
    <property type="nucleotide sequence ID" value="NZ_BSYJ01000004.1"/>
</dbReference>
<evidence type="ECO:0000256" key="3">
    <source>
        <dbReference type="ARBA" id="ARBA00022448"/>
    </source>
</evidence>
<keyword evidence="3" id="KW-0813">Transport</keyword>
<protein>
    <submittedName>
        <fullName evidence="13">Sodium:solute symporter</fullName>
    </submittedName>
</protein>
<keyword evidence="5 12" id="KW-0812">Transmembrane</keyword>
<dbReference type="PANTHER" id="PTHR42985">
    <property type="entry name" value="SODIUM-COUPLED MONOCARBOXYLATE TRANSPORTER"/>
    <property type="match status" value="1"/>
</dbReference>
<feature type="transmembrane region" description="Helical" evidence="12">
    <location>
        <begin position="76"/>
        <end position="97"/>
    </location>
</feature>
<name>A0ABQ6M0P0_9GAMM</name>
<dbReference type="InterPro" id="IPR051163">
    <property type="entry name" value="Sodium:Solute_Symporter_SSF"/>
</dbReference>
<accession>A0ABQ6M0P0</accession>
<keyword evidence="8" id="KW-0406">Ion transport</keyword>
<evidence type="ECO:0000256" key="2">
    <source>
        <dbReference type="ARBA" id="ARBA00006434"/>
    </source>
</evidence>
<evidence type="ECO:0000256" key="5">
    <source>
        <dbReference type="ARBA" id="ARBA00022692"/>
    </source>
</evidence>
<evidence type="ECO:0000256" key="1">
    <source>
        <dbReference type="ARBA" id="ARBA00004651"/>
    </source>
</evidence>
<sequence length="533" mass="57051">MQLQFAPLDWWIFGGYFALISVFAWQLSRRPSGNTRDYFLAGNAMPTWVVAVSVLATTQSAATFLGGPDMGYRGNLAYISTNIGAIIAALFVAYKLIPMFYQRNLATSYELLEHRFGEKAKQQAGFAYLFGRVFASGARLYMAAIAVSMILFGNIEPGSVIGGIAVLCAVGLGYTFVGGVRAVIWSDLIQCIVYIAAGIAVAGYLLYSIPADFSEIVAVLENPAPGEGSKLALFDTTLSLGSAHPFNLLAVFTGFVLLNIAAYGLDQDMTQRLLSCKDSSAAAKSAIGSILMVIPVMLLFMLIGSLLYVFYQRPDLMSGASGGEVVQSFSGEKITIFMYYVLNEMPAGLRGLVTAGVIAAALSTLNSGLNSMSSVLIQDFYRPLRESRGDKLPEHHYVNAGRAGMLLFALLLGGMAILCYFWQKFSDMPLLAFALSVMVFSYSGLLGVYFTALFTKRGNATSVPLALIAGFVATFAMQPYTLSSLSGIFPSLAEVDIAFPFQLCIGTLIAFGVCFAGSSCKVEDTNEACGATA</sequence>
<dbReference type="PANTHER" id="PTHR42985:SF47">
    <property type="entry name" value="INTEGRAL MEMBRANE TRANSPORT PROTEIN"/>
    <property type="match status" value="1"/>
</dbReference>